<keyword evidence="8" id="KW-1185">Reference proteome</keyword>
<dbReference type="PANTHER" id="PTHR31541">
    <property type="entry name" value="B3 DOMAIN PLANT PROTEIN-RELATED"/>
    <property type="match status" value="1"/>
</dbReference>
<dbReference type="AlphaFoldDB" id="A0AAV2C709"/>
<sequence>MTESVAGRTHGRRSGGIRAGGNSSGLEFLADIARAVTDCEELCGCGHYDPRTCFLTVKKRKSLLLQTHHSLLLRNPKRKSPIKLVIKHHQPLPVQKPAELEVSVFPPPPPPAAVAPVSLPLPEKPLESAIPPASLTSSALALVPVGCAAKKGGFPLSSKARVSATVPPLSVSSPAMRYLPVGFAAQDDGFPSNLKARISTAVGGESVCNLGSTFTLVIRKRLTTTDLNPHHSRLSIPKSNARELFQLLTNREWAELRIGGRIKLGFFLDPDLEIASPTERSCLAIWKNGSSKVPMITGGGWKWVLKEQKRLNLKDDDWIELWSFRTVDSGELCLVLITADTGRRVAEKKVRGIRNGDYDEEKMQVVEQEAPAAAMGRIELGSSMDSSSNSSILTDEEEQHHPGLDLTLRLKAL</sequence>
<comment type="subcellular location">
    <subcellularLocation>
        <location evidence="1">Nucleus</location>
    </subcellularLocation>
</comment>
<evidence type="ECO:0000313" key="8">
    <source>
        <dbReference type="Proteomes" id="UP001497516"/>
    </source>
</evidence>
<evidence type="ECO:0000256" key="6">
    <source>
        <dbReference type="SAM" id="MobiDB-lite"/>
    </source>
</evidence>
<accession>A0AAV2C709</accession>
<name>A0AAV2C709_9ROSI</name>
<keyword evidence="3" id="KW-0238">DNA-binding</keyword>
<dbReference type="GO" id="GO:0003677">
    <property type="term" value="F:DNA binding"/>
    <property type="evidence" value="ECO:0007669"/>
    <property type="project" value="UniProtKB-KW"/>
</dbReference>
<keyword evidence="2" id="KW-0805">Transcription regulation</keyword>
<dbReference type="PANTHER" id="PTHR31541:SF60">
    <property type="entry name" value="TF-B3 DOMAIN-CONTAINING PROTEIN"/>
    <property type="match status" value="1"/>
</dbReference>
<evidence type="ECO:0000256" key="5">
    <source>
        <dbReference type="ARBA" id="ARBA00023242"/>
    </source>
</evidence>
<evidence type="ECO:0008006" key="9">
    <source>
        <dbReference type="Google" id="ProtNLM"/>
    </source>
</evidence>
<dbReference type="Proteomes" id="UP001497516">
    <property type="component" value="Chromosome 1"/>
</dbReference>
<keyword evidence="5" id="KW-0539">Nucleus</keyword>
<dbReference type="EMBL" id="OZ034813">
    <property type="protein sequence ID" value="CAL1352302.1"/>
    <property type="molecule type" value="Genomic_DNA"/>
</dbReference>
<dbReference type="InterPro" id="IPR015300">
    <property type="entry name" value="DNA-bd_pseudobarrel_sf"/>
</dbReference>
<organism evidence="7 8">
    <name type="scientific">Linum trigynum</name>
    <dbReference type="NCBI Taxonomy" id="586398"/>
    <lineage>
        <taxon>Eukaryota</taxon>
        <taxon>Viridiplantae</taxon>
        <taxon>Streptophyta</taxon>
        <taxon>Embryophyta</taxon>
        <taxon>Tracheophyta</taxon>
        <taxon>Spermatophyta</taxon>
        <taxon>Magnoliopsida</taxon>
        <taxon>eudicotyledons</taxon>
        <taxon>Gunneridae</taxon>
        <taxon>Pentapetalae</taxon>
        <taxon>rosids</taxon>
        <taxon>fabids</taxon>
        <taxon>Malpighiales</taxon>
        <taxon>Linaceae</taxon>
        <taxon>Linum</taxon>
    </lineage>
</organism>
<keyword evidence="4" id="KW-0804">Transcription</keyword>
<reference evidence="7 8" key="1">
    <citation type="submission" date="2024-04" db="EMBL/GenBank/DDBJ databases">
        <authorList>
            <person name="Fracassetti M."/>
        </authorList>
    </citation>
    <scope>NUCLEOTIDE SEQUENCE [LARGE SCALE GENOMIC DNA]</scope>
</reference>
<evidence type="ECO:0000256" key="3">
    <source>
        <dbReference type="ARBA" id="ARBA00023125"/>
    </source>
</evidence>
<dbReference type="InterPro" id="IPR005508">
    <property type="entry name" value="At2g31720-like"/>
</dbReference>
<feature type="region of interest" description="Disordered" evidence="6">
    <location>
        <begin position="1"/>
        <end position="20"/>
    </location>
</feature>
<proteinExistence type="predicted"/>
<evidence type="ECO:0000256" key="4">
    <source>
        <dbReference type="ARBA" id="ARBA00023163"/>
    </source>
</evidence>
<gene>
    <name evidence="7" type="ORF">LTRI10_LOCUS281</name>
</gene>
<dbReference type="Gene3D" id="2.40.330.10">
    <property type="entry name" value="DNA-binding pseudobarrel domain"/>
    <property type="match status" value="1"/>
</dbReference>
<evidence type="ECO:0000256" key="1">
    <source>
        <dbReference type="ARBA" id="ARBA00004123"/>
    </source>
</evidence>
<evidence type="ECO:0000313" key="7">
    <source>
        <dbReference type="EMBL" id="CAL1352302.1"/>
    </source>
</evidence>
<evidence type="ECO:0000256" key="2">
    <source>
        <dbReference type="ARBA" id="ARBA00023015"/>
    </source>
</evidence>
<protein>
    <recommendedName>
        <fullName evidence="9">B3 domain-containing protein</fullName>
    </recommendedName>
</protein>
<dbReference type="GO" id="GO:0005634">
    <property type="term" value="C:nucleus"/>
    <property type="evidence" value="ECO:0007669"/>
    <property type="project" value="UniProtKB-SubCell"/>
</dbReference>